<keyword evidence="6" id="KW-1015">Disulfide bond</keyword>
<dbReference type="AlphaFoldDB" id="A0A9W7LC91"/>
<dbReference type="SUPFAM" id="SSF103473">
    <property type="entry name" value="MFS general substrate transporter"/>
    <property type="match status" value="1"/>
</dbReference>
<feature type="transmembrane region" description="Helical" evidence="9">
    <location>
        <begin position="642"/>
        <end position="662"/>
    </location>
</feature>
<sequence length="683" mass="74522">MTKPPPEKGSVDDLLAMTKPPSKPHTSPTYLFRYILLVNTLLYLEAGAVPALLLTLSQDFSMNQQQQGMMGGIVYLMLSVGGPVAGMVLKTHRPKPVIFYSLILNNICMLLFASTPAGSASLLVLFRGLVGFTQVVICIYSPLWTDSHAPSSMQATWMSYLQASVPLGVMTGYVLATASLWLSNRTNQCPLFACWRWPFMVQVLLVTPFIVGLFFVPDDDISLSDGMAESIGDKHSIPGPIPAEYMINQATHTLVVEDDKLKSEQETVVTLTDNALFPLQIDTSYTYGSIKDPPPLPVTDGLINEESILLSRSPPPSTNRPNFSKKQKSTSAATSLFSPYKTSNALTDTYNSFTDLQSLDTSTIHSISETSFVSGLNAEINGELETGTVGNVRNGLISPIASPSIPRSPVQEEYAKHLPPIDSDVEGNDGLDFRLFGSSKPHPLMQMVTYLGILLNIPVYVCLTFALSALYFVVTGVQFWGTAYLQSSLGGTQYQANLLFIFTSATGPTAGVFFGGWVVDYMGGYKGSCSRSRTMKLCACLGLLSCTFGIPATFVREIYTFTAMLWLMLFFGGSVLPGCTGIALSVVPRPLRPVSSSVSLVVFNLFGYSLSLILSGSLMQMISNNVKNCDYACSLEHGFRIIVFWGLWSLVLLCLGIFFETLETVKAKNRQEQEGLGFKNARR</sequence>
<evidence type="ECO:0008006" key="12">
    <source>
        <dbReference type="Google" id="ProtNLM"/>
    </source>
</evidence>
<feature type="transmembrane region" description="Helical" evidence="9">
    <location>
        <begin position="540"/>
        <end position="559"/>
    </location>
</feature>
<dbReference type="GO" id="GO:0016020">
    <property type="term" value="C:membrane"/>
    <property type="evidence" value="ECO:0007669"/>
    <property type="project" value="UniProtKB-SubCell"/>
</dbReference>
<name>A0A9W7LC91_9STRA</name>
<keyword evidence="11" id="KW-1185">Reference proteome</keyword>
<feature type="transmembrane region" description="Helical" evidence="9">
    <location>
        <begin position="448"/>
        <end position="474"/>
    </location>
</feature>
<feature type="transmembrane region" description="Helical" evidence="9">
    <location>
        <begin position="31"/>
        <end position="56"/>
    </location>
</feature>
<comment type="similarity">
    <text evidence="7">Belongs to the major facilitator superfamily. Spinster (TC 2.A.1.49) family.</text>
</comment>
<feature type="transmembrane region" description="Helical" evidence="9">
    <location>
        <begin position="565"/>
        <end position="587"/>
    </location>
</feature>
<feature type="transmembrane region" description="Helical" evidence="9">
    <location>
        <begin position="494"/>
        <end position="519"/>
    </location>
</feature>
<dbReference type="Gene3D" id="1.20.1250.20">
    <property type="entry name" value="MFS general substrate transporter like domains"/>
    <property type="match status" value="2"/>
</dbReference>
<keyword evidence="4 9" id="KW-1133">Transmembrane helix</keyword>
<keyword evidence="2" id="KW-0813">Transport</keyword>
<evidence type="ECO:0000313" key="10">
    <source>
        <dbReference type="EMBL" id="GMI44382.1"/>
    </source>
</evidence>
<evidence type="ECO:0000256" key="3">
    <source>
        <dbReference type="ARBA" id="ARBA00022692"/>
    </source>
</evidence>
<feature type="transmembrane region" description="Helical" evidence="9">
    <location>
        <begin position="160"/>
        <end position="183"/>
    </location>
</feature>
<dbReference type="InterPro" id="IPR036259">
    <property type="entry name" value="MFS_trans_sf"/>
</dbReference>
<evidence type="ECO:0000256" key="1">
    <source>
        <dbReference type="ARBA" id="ARBA00004141"/>
    </source>
</evidence>
<evidence type="ECO:0000256" key="6">
    <source>
        <dbReference type="ARBA" id="ARBA00023157"/>
    </source>
</evidence>
<evidence type="ECO:0000256" key="4">
    <source>
        <dbReference type="ARBA" id="ARBA00022989"/>
    </source>
</evidence>
<feature type="compositionally biased region" description="Basic and acidic residues" evidence="8">
    <location>
        <begin position="1"/>
        <end position="11"/>
    </location>
</feature>
<evidence type="ECO:0000256" key="5">
    <source>
        <dbReference type="ARBA" id="ARBA00023136"/>
    </source>
</evidence>
<gene>
    <name evidence="10" type="ORF">TrCOL_g1305</name>
</gene>
<evidence type="ECO:0000256" key="7">
    <source>
        <dbReference type="ARBA" id="ARBA00024338"/>
    </source>
</evidence>
<feature type="region of interest" description="Disordered" evidence="8">
    <location>
        <begin position="309"/>
        <end position="330"/>
    </location>
</feature>
<evidence type="ECO:0000256" key="9">
    <source>
        <dbReference type="SAM" id="Phobius"/>
    </source>
</evidence>
<feature type="transmembrane region" description="Helical" evidence="9">
    <location>
        <begin position="96"/>
        <end position="114"/>
    </location>
</feature>
<dbReference type="EMBL" id="BRYA01001479">
    <property type="protein sequence ID" value="GMI44382.1"/>
    <property type="molecule type" value="Genomic_DNA"/>
</dbReference>
<feature type="transmembrane region" description="Helical" evidence="9">
    <location>
        <begin position="120"/>
        <end position="140"/>
    </location>
</feature>
<dbReference type="OrthoDB" id="200990at2759"/>
<feature type="transmembrane region" description="Helical" evidence="9">
    <location>
        <begin position="195"/>
        <end position="216"/>
    </location>
</feature>
<evidence type="ECO:0000313" key="11">
    <source>
        <dbReference type="Proteomes" id="UP001165065"/>
    </source>
</evidence>
<dbReference type="Pfam" id="PF07690">
    <property type="entry name" value="MFS_1"/>
    <property type="match status" value="1"/>
</dbReference>
<organism evidence="10 11">
    <name type="scientific">Triparma columacea</name>
    <dbReference type="NCBI Taxonomy" id="722753"/>
    <lineage>
        <taxon>Eukaryota</taxon>
        <taxon>Sar</taxon>
        <taxon>Stramenopiles</taxon>
        <taxon>Ochrophyta</taxon>
        <taxon>Bolidophyceae</taxon>
        <taxon>Parmales</taxon>
        <taxon>Triparmaceae</taxon>
        <taxon>Triparma</taxon>
    </lineage>
</organism>
<evidence type="ECO:0000256" key="2">
    <source>
        <dbReference type="ARBA" id="ARBA00022448"/>
    </source>
</evidence>
<evidence type="ECO:0000256" key="8">
    <source>
        <dbReference type="SAM" id="MobiDB-lite"/>
    </source>
</evidence>
<protein>
    <recommendedName>
        <fullName evidence="12">Major facilitator superfamily (MFS) profile domain-containing protein</fullName>
    </recommendedName>
</protein>
<dbReference type="PANTHER" id="PTHR23505:SF9">
    <property type="entry name" value="PROTEIN, PUTATIVE-RELATED"/>
    <property type="match status" value="1"/>
</dbReference>
<dbReference type="InterPro" id="IPR011701">
    <property type="entry name" value="MFS"/>
</dbReference>
<dbReference type="GO" id="GO:0022857">
    <property type="term" value="F:transmembrane transporter activity"/>
    <property type="evidence" value="ECO:0007669"/>
    <property type="project" value="InterPro"/>
</dbReference>
<accession>A0A9W7LC91</accession>
<keyword evidence="5 9" id="KW-0472">Membrane</keyword>
<dbReference type="Pfam" id="PF03137">
    <property type="entry name" value="OATP"/>
    <property type="match status" value="1"/>
</dbReference>
<feature type="region of interest" description="Disordered" evidence="8">
    <location>
        <begin position="1"/>
        <end position="24"/>
    </location>
</feature>
<dbReference type="PANTHER" id="PTHR23505">
    <property type="entry name" value="SPINSTER"/>
    <property type="match status" value="1"/>
</dbReference>
<comment type="subcellular location">
    <subcellularLocation>
        <location evidence="1">Membrane</location>
        <topology evidence="1">Multi-pass membrane protein</topology>
    </subcellularLocation>
</comment>
<proteinExistence type="inferred from homology"/>
<dbReference type="InterPro" id="IPR044770">
    <property type="entry name" value="MFS_spinster-like"/>
</dbReference>
<dbReference type="Proteomes" id="UP001165065">
    <property type="component" value="Unassembled WGS sequence"/>
</dbReference>
<keyword evidence="3 9" id="KW-0812">Transmembrane</keyword>
<dbReference type="CDD" id="cd06174">
    <property type="entry name" value="MFS"/>
    <property type="match status" value="1"/>
</dbReference>
<feature type="transmembrane region" description="Helical" evidence="9">
    <location>
        <begin position="599"/>
        <end position="622"/>
    </location>
</feature>
<reference evidence="11" key="1">
    <citation type="journal article" date="2023" name="Commun. Biol.">
        <title>Genome analysis of Parmales, the sister group of diatoms, reveals the evolutionary specialization of diatoms from phago-mixotrophs to photoautotrophs.</title>
        <authorList>
            <person name="Ban H."/>
            <person name="Sato S."/>
            <person name="Yoshikawa S."/>
            <person name="Yamada K."/>
            <person name="Nakamura Y."/>
            <person name="Ichinomiya M."/>
            <person name="Sato N."/>
            <person name="Blanc-Mathieu R."/>
            <person name="Endo H."/>
            <person name="Kuwata A."/>
            <person name="Ogata H."/>
        </authorList>
    </citation>
    <scope>NUCLEOTIDE SEQUENCE [LARGE SCALE GENOMIC DNA]</scope>
</reference>
<feature type="transmembrane region" description="Helical" evidence="9">
    <location>
        <begin position="68"/>
        <end position="89"/>
    </location>
</feature>
<comment type="caution">
    <text evidence="10">The sequence shown here is derived from an EMBL/GenBank/DDBJ whole genome shotgun (WGS) entry which is preliminary data.</text>
</comment>
<dbReference type="InterPro" id="IPR004156">
    <property type="entry name" value="OATP"/>
</dbReference>